<dbReference type="SUPFAM" id="SSF74653">
    <property type="entry name" value="TolA/TonB C-terminal domain"/>
    <property type="match status" value="1"/>
</dbReference>
<evidence type="ECO:0000313" key="1">
    <source>
        <dbReference type="EMBL" id="MEN7547265.1"/>
    </source>
</evidence>
<accession>A0AAW9S6E4</accession>
<proteinExistence type="predicted"/>
<gene>
    <name evidence="1" type="ORF">AAG747_05060</name>
</gene>
<protein>
    <recommendedName>
        <fullName evidence="3">TonB C-terminal domain-containing protein</fullName>
    </recommendedName>
</protein>
<dbReference type="RefSeq" id="WP_346820050.1">
    <property type="nucleotide sequence ID" value="NZ_JBDKWZ010000002.1"/>
</dbReference>
<dbReference type="AlphaFoldDB" id="A0AAW9S6E4"/>
<evidence type="ECO:0008006" key="3">
    <source>
        <dbReference type="Google" id="ProtNLM"/>
    </source>
</evidence>
<sequence length="145" mass="16541">MKLFIFVLIVFQSVRALGQNDEKVNKSLCESHLDTLTNIEVYLTAEKIPEPNGGMTNLYKMISKTLIFPRQKFERMGIEPSKIIVGFIVNEEGRIIGKRIIQNIEGTNVAVQILKIITDFEWKSGFCDNKPVPVMMILPIQVCLR</sequence>
<dbReference type="Proteomes" id="UP001403385">
    <property type="component" value="Unassembled WGS sequence"/>
</dbReference>
<evidence type="ECO:0000313" key="2">
    <source>
        <dbReference type="Proteomes" id="UP001403385"/>
    </source>
</evidence>
<organism evidence="1 2">
    <name type="scientific">Rapidithrix thailandica</name>
    <dbReference type="NCBI Taxonomy" id="413964"/>
    <lineage>
        <taxon>Bacteria</taxon>
        <taxon>Pseudomonadati</taxon>
        <taxon>Bacteroidota</taxon>
        <taxon>Cytophagia</taxon>
        <taxon>Cytophagales</taxon>
        <taxon>Flammeovirgaceae</taxon>
        <taxon>Rapidithrix</taxon>
    </lineage>
</organism>
<keyword evidence="2" id="KW-1185">Reference proteome</keyword>
<comment type="caution">
    <text evidence="1">The sequence shown here is derived from an EMBL/GenBank/DDBJ whole genome shotgun (WGS) entry which is preliminary data.</text>
</comment>
<dbReference type="EMBL" id="JBDKWZ010000002">
    <property type="protein sequence ID" value="MEN7547265.1"/>
    <property type="molecule type" value="Genomic_DNA"/>
</dbReference>
<name>A0AAW9S6E4_9BACT</name>
<reference evidence="1 2" key="1">
    <citation type="submission" date="2024-04" db="EMBL/GenBank/DDBJ databases">
        <title>Novel genus in family Flammeovirgaceae.</title>
        <authorList>
            <person name="Nguyen T.H."/>
            <person name="Vuong T.Q."/>
            <person name="Le H."/>
            <person name="Kim S.-G."/>
        </authorList>
    </citation>
    <scope>NUCLEOTIDE SEQUENCE [LARGE SCALE GENOMIC DNA]</scope>
    <source>
        <strain evidence="1 2">JCM 23209</strain>
    </source>
</reference>